<evidence type="ECO:0000313" key="1">
    <source>
        <dbReference type="EMBL" id="MCD7471619.1"/>
    </source>
</evidence>
<gene>
    <name evidence="1" type="ORF">HAX54_012197</name>
</gene>
<evidence type="ECO:0000313" key="2">
    <source>
        <dbReference type="Proteomes" id="UP000823775"/>
    </source>
</evidence>
<dbReference type="EMBL" id="JACEIK010001703">
    <property type="protein sequence ID" value="MCD7471619.1"/>
    <property type="molecule type" value="Genomic_DNA"/>
</dbReference>
<dbReference type="Proteomes" id="UP000823775">
    <property type="component" value="Unassembled WGS sequence"/>
</dbReference>
<comment type="caution">
    <text evidence="1">The sequence shown here is derived from an EMBL/GenBank/DDBJ whole genome shotgun (WGS) entry which is preliminary data.</text>
</comment>
<protein>
    <recommendedName>
        <fullName evidence="3">Secreted protein</fullName>
    </recommendedName>
</protein>
<sequence>MPRWLTCGHASCYSYACAREGRKSSYVVLCVHATLGARCYRPRALVEGPHPCQCRRRKLMCLRDTSVSWRQSTTMGSITQRQF</sequence>
<keyword evidence="2" id="KW-1185">Reference proteome</keyword>
<evidence type="ECO:0008006" key="3">
    <source>
        <dbReference type="Google" id="ProtNLM"/>
    </source>
</evidence>
<organism evidence="1 2">
    <name type="scientific">Datura stramonium</name>
    <name type="common">Jimsonweed</name>
    <name type="synonym">Common thornapple</name>
    <dbReference type="NCBI Taxonomy" id="4076"/>
    <lineage>
        <taxon>Eukaryota</taxon>
        <taxon>Viridiplantae</taxon>
        <taxon>Streptophyta</taxon>
        <taxon>Embryophyta</taxon>
        <taxon>Tracheophyta</taxon>
        <taxon>Spermatophyta</taxon>
        <taxon>Magnoliopsida</taxon>
        <taxon>eudicotyledons</taxon>
        <taxon>Gunneridae</taxon>
        <taxon>Pentapetalae</taxon>
        <taxon>asterids</taxon>
        <taxon>lamiids</taxon>
        <taxon>Solanales</taxon>
        <taxon>Solanaceae</taxon>
        <taxon>Solanoideae</taxon>
        <taxon>Datureae</taxon>
        <taxon>Datura</taxon>
    </lineage>
</organism>
<reference evidence="1 2" key="1">
    <citation type="journal article" date="2021" name="BMC Genomics">
        <title>Datura genome reveals duplications of psychoactive alkaloid biosynthetic genes and high mutation rate following tissue culture.</title>
        <authorList>
            <person name="Rajewski A."/>
            <person name="Carter-House D."/>
            <person name="Stajich J."/>
            <person name="Litt A."/>
        </authorList>
    </citation>
    <scope>NUCLEOTIDE SEQUENCE [LARGE SCALE GENOMIC DNA]</scope>
    <source>
        <strain evidence="1">AR-01</strain>
    </source>
</reference>
<accession>A0ABS8TL69</accession>
<proteinExistence type="predicted"/>
<name>A0ABS8TL69_DATST</name>
<feature type="non-terminal residue" evidence="1">
    <location>
        <position position="83"/>
    </location>
</feature>